<dbReference type="InterPro" id="IPR001680">
    <property type="entry name" value="WD40_rpt"/>
</dbReference>
<dbReference type="PANTHER" id="PTHR14344">
    <property type="entry name" value="WD REPEAT PROTEIN"/>
    <property type="match status" value="1"/>
</dbReference>
<keyword evidence="2" id="KW-0963">Cytoplasm</keyword>
<dbReference type="GO" id="GO:0005737">
    <property type="term" value="C:cytoplasm"/>
    <property type="evidence" value="ECO:0007669"/>
    <property type="project" value="UniProtKB-SubCell"/>
</dbReference>
<evidence type="ECO:0000256" key="8">
    <source>
        <dbReference type="PROSITE-ProRule" id="PRU00221"/>
    </source>
</evidence>
<evidence type="ECO:0000256" key="1">
    <source>
        <dbReference type="ARBA" id="ARBA00004496"/>
    </source>
</evidence>
<proteinExistence type="inferred from homology"/>
<dbReference type="SMART" id="SM00320">
    <property type="entry name" value="WD40"/>
    <property type="match status" value="12"/>
</dbReference>
<dbReference type="GO" id="GO:0030488">
    <property type="term" value="P:tRNA methylation"/>
    <property type="evidence" value="ECO:0007669"/>
    <property type="project" value="TreeGrafter"/>
</dbReference>
<evidence type="ECO:0000256" key="3">
    <source>
        <dbReference type="ARBA" id="ARBA00022574"/>
    </source>
</evidence>
<comment type="subcellular location">
    <subcellularLocation>
        <location evidence="1">Cytoplasm</location>
    </subcellularLocation>
</comment>
<evidence type="ECO:0000256" key="9">
    <source>
        <dbReference type="SAM" id="MobiDB-lite"/>
    </source>
</evidence>
<feature type="repeat" description="WD" evidence="8">
    <location>
        <begin position="319"/>
        <end position="353"/>
    </location>
</feature>
<evidence type="ECO:0000256" key="2">
    <source>
        <dbReference type="ARBA" id="ARBA00022490"/>
    </source>
</evidence>
<feature type="region of interest" description="Disordered" evidence="9">
    <location>
        <begin position="966"/>
        <end position="1002"/>
    </location>
</feature>
<dbReference type="Proteomes" id="UP000005408">
    <property type="component" value="Unassembled WGS sequence"/>
</dbReference>
<dbReference type="PROSITE" id="PS50082">
    <property type="entry name" value="WD_REPEATS_2"/>
    <property type="match status" value="2"/>
</dbReference>
<evidence type="ECO:0000313" key="11">
    <source>
        <dbReference type="Proteomes" id="UP000005408"/>
    </source>
</evidence>
<dbReference type="PANTHER" id="PTHR14344:SF3">
    <property type="entry name" value="WD REPEAT-CONTAINING PROTEIN 6"/>
    <property type="match status" value="1"/>
</dbReference>
<protein>
    <recommendedName>
        <fullName evidence="7">tRNA (34-2'-O)-methyltransferase regulator WDR6</fullName>
    </recommendedName>
</protein>
<feature type="compositionally biased region" description="Polar residues" evidence="9">
    <location>
        <begin position="974"/>
        <end position="1002"/>
    </location>
</feature>
<dbReference type="EnsemblMetazoa" id="G16117.4">
    <property type="protein sequence ID" value="G16117.4:cds"/>
    <property type="gene ID" value="G16117"/>
</dbReference>
<evidence type="ECO:0000256" key="4">
    <source>
        <dbReference type="ARBA" id="ARBA00022694"/>
    </source>
</evidence>
<keyword evidence="4" id="KW-0819">tRNA processing</keyword>
<dbReference type="PROSITE" id="PS50294">
    <property type="entry name" value="WD_REPEATS_REGION"/>
    <property type="match status" value="1"/>
</dbReference>
<keyword evidence="3 8" id="KW-0853">WD repeat</keyword>
<evidence type="ECO:0000313" key="10">
    <source>
        <dbReference type="EnsemblMetazoa" id="G16117.2:cds"/>
    </source>
</evidence>
<comment type="similarity">
    <text evidence="6">Belongs to the WD repeat WDR6 family.</text>
</comment>
<dbReference type="Pfam" id="PF00400">
    <property type="entry name" value="WD40"/>
    <property type="match status" value="4"/>
</dbReference>
<dbReference type="InterPro" id="IPR051973">
    <property type="entry name" value="tRNA_Anticodon_Mtase-Reg"/>
</dbReference>
<dbReference type="EnsemblMetazoa" id="G16117.2">
    <property type="protein sequence ID" value="G16117.2:cds"/>
    <property type="gene ID" value="G16117"/>
</dbReference>
<dbReference type="AlphaFoldDB" id="A0A8W8IYQ2"/>
<keyword evidence="5" id="KW-0677">Repeat</keyword>
<accession>A0A8W8IYQ2</accession>
<evidence type="ECO:0000256" key="5">
    <source>
        <dbReference type="ARBA" id="ARBA00022737"/>
    </source>
</evidence>
<keyword evidence="11" id="KW-1185">Reference proteome</keyword>
<name>A0A8W8IYQ2_MAGGI</name>
<evidence type="ECO:0000256" key="6">
    <source>
        <dbReference type="ARBA" id="ARBA00038255"/>
    </source>
</evidence>
<feature type="repeat" description="WD" evidence="8">
    <location>
        <begin position="210"/>
        <end position="244"/>
    </location>
</feature>
<organism evidence="10 11">
    <name type="scientific">Magallana gigas</name>
    <name type="common">Pacific oyster</name>
    <name type="synonym">Crassostrea gigas</name>
    <dbReference type="NCBI Taxonomy" id="29159"/>
    <lineage>
        <taxon>Eukaryota</taxon>
        <taxon>Metazoa</taxon>
        <taxon>Spiralia</taxon>
        <taxon>Lophotrochozoa</taxon>
        <taxon>Mollusca</taxon>
        <taxon>Bivalvia</taxon>
        <taxon>Autobranchia</taxon>
        <taxon>Pteriomorphia</taxon>
        <taxon>Ostreida</taxon>
        <taxon>Ostreoidea</taxon>
        <taxon>Ostreidae</taxon>
        <taxon>Magallana</taxon>
    </lineage>
</organism>
<dbReference type="SUPFAM" id="SSF50978">
    <property type="entry name" value="WD40 repeat-like"/>
    <property type="match status" value="3"/>
</dbReference>
<dbReference type="InterPro" id="IPR015943">
    <property type="entry name" value="WD40/YVTN_repeat-like_dom_sf"/>
</dbReference>
<sequence length="1151" mass="129730">MEQKHAIQGDFMTGPVTALHTVGDNIVLAGIGSYLHSFVISEQKSNSCLLVLPCRCIHGIREFTNETDVHTFAVFGEKCVTVVDYHSAAQSGKNGGPLDHSDYSITITTRAQMTEFEDWIWDAVFLKPKDSCHLALALGHNSVILWDWKHARLVEKVSCVESCILYCAKFINTQWDCLILAAGTVFNEILLWSPKGQRSQSGHVNVIKSLKGHQGVIFSVDFSHQKQMMCSASDDRSIRLWQFSFDNHSNLHETEIPLESWENSSYTCVHVLYGHSARVWDVRLLTCKLVSVGEDSTCCVWNYEGDVLQKFKGHRGKSIWSLSVDEKERYVVTGGGDASVRLWYLSSRSERSNYITQSLQLQQTSSEKEDDYPRSVSLLSYNEIIIITNKGFLYLHDIEKERWLTLMNDPDYRSYTVMSVAPAQQSCVVLGNIHGKLRIFLAEGSQPVWKSKDWNIYDGKIMSIHWLSGTRLLTTGPEGGIKLWNFDVDTLNLELDEQYILPECKQRWVSAASLSHGSLICGDRGGTIHIYQLGSEFRNPSQSFPKIHGKTGVTNIICHKGNVYTSGRDGCYRVFSHDDGHMTLLNTHRVYKGFEWIDKLQIADDGADYHIFGFQSSDFVLWSVNRNQKLLQIPCGGGHRSWDCSFRGDHFRFVYQKTREVVVCDTRLEQNQLKLKNALHGREITCVKILDANTEGCIVATGSEDTSVQISAIRCNEFGVKEIVCLEHLSGHISSVRALSLSPSSKDSINKKSTLMFSAGGRAQLLVWRLTIRDSTSIVTENLCMHMIGQTQKKGKTRMWKLQQIKLNPETRFMDLSSVQLSSVWSDFPAHLHLLASACSDAFVRFYIFTEEKKELIPFLESSLHEHCVLKVCCLKRQCGSDSVIYILSAATDGCIAFWKVNKKDIHETVKKFSQPNLDNRIFETCSFVKCDIHESSANNFNLREDLLDKESMWGVLPSNHKQHILKSDDRNDSQCSDEGQVSNKEQDSGMSVANMESNSSKENSIQRTKHVFFMKHHQSGVNGLDYIHLQDDDYLIASGGDDNALVVTSVRINSEGVKVITTGSYLCAHSTEITGVKFLSPSKLISVSIDQRLILWSVNITESRIQLQQMSCKFVCVADISNIDCQKLNNDLFTVVISGEGLATCQIHGI</sequence>
<dbReference type="InterPro" id="IPR036322">
    <property type="entry name" value="WD40_repeat_dom_sf"/>
</dbReference>
<evidence type="ECO:0000256" key="7">
    <source>
        <dbReference type="ARBA" id="ARBA00040154"/>
    </source>
</evidence>
<reference evidence="10" key="1">
    <citation type="submission" date="2022-08" db="UniProtKB">
        <authorList>
            <consortium name="EnsemblMetazoa"/>
        </authorList>
    </citation>
    <scope>IDENTIFICATION</scope>
    <source>
        <strain evidence="10">05x7-T-G4-1.051#20</strain>
    </source>
</reference>
<dbReference type="Gene3D" id="2.130.10.10">
    <property type="entry name" value="YVTN repeat-like/Quinoprotein amine dehydrogenase"/>
    <property type="match status" value="5"/>
</dbReference>